<protein>
    <recommendedName>
        <fullName evidence="4">Transcription factor IIIB 90 kDa subunit-like</fullName>
    </recommendedName>
</protein>
<sequence>MWRPAPVMKEPGETEVSGNPPRGKRTKVASSNPLPVPVGAPGGGGGAGAVVVVESGPVHYDDAAAEDEEEEEEETCVSAMEMMGSNDYGCDGDYDDGF</sequence>
<feature type="region of interest" description="Disordered" evidence="1">
    <location>
        <begin position="1"/>
        <end position="43"/>
    </location>
</feature>
<evidence type="ECO:0000313" key="2">
    <source>
        <dbReference type="EMBL" id="KAF0044199.1"/>
    </source>
</evidence>
<reference evidence="2 3" key="1">
    <citation type="submission" date="2019-06" db="EMBL/GenBank/DDBJ databases">
        <title>Draft genomes of female and male turbot (Scophthalmus maximus).</title>
        <authorList>
            <person name="Xu H."/>
            <person name="Xu X.-W."/>
            <person name="Shao C."/>
            <person name="Chen S."/>
        </authorList>
    </citation>
    <scope>NUCLEOTIDE SEQUENCE [LARGE SCALE GENOMIC DNA]</scope>
    <source>
        <strain evidence="2">Ysfricsl-2016a</strain>
        <tissue evidence="2">Blood</tissue>
    </source>
</reference>
<comment type="caution">
    <text evidence="2">The sequence shown here is derived from an EMBL/GenBank/DDBJ whole genome shotgun (WGS) entry which is preliminary data.</text>
</comment>
<evidence type="ECO:0000313" key="3">
    <source>
        <dbReference type="Proteomes" id="UP000438429"/>
    </source>
</evidence>
<dbReference type="AlphaFoldDB" id="A0A6A4TH93"/>
<dbReference type="Proteomes" id="UP000438429">
    <property type="component" value="Unassembled WGS sequence"/>
</dbReference>
<proteinExistence type="predicted"/>
<gene>
    <name evidence="2" type="ORF">F2P81_003357</name>
</gene>
<evidence type="ECO:0000256" key="1">
    <source>
        <dbReference type="SAM" id="MobiDB-lite"/>
    </source>
</evidence>
<accession>A0A6A4TH93</accession>
<organism evidence="2 3">
    <name type="scientific">Scophthalmus maximus</name>
    <name type="common">Turbot</name>
    <name type="synonym">Psetta maxima</name>
    <dbReference type="NCBI Taxonomy" id="52904"/>
    <lineage>
        <taxon>Eukaryota</taxon>
        <taxon>Metazoa</taxon>
        <taxon>Chordata</taxon>
        <taxon>Craniata</taxon>
        <taxon>Vertebrata</taxon>
        <taxon>Euteleostomi</taxon>
        <taxon>Actinopterygii</taxon>
        <taxon>Neopterygii</taxon>
        <taxon>Teleostei</taxon>
        <taxon>Neoteleostei</taxon>
        <taxon>Acanthomorphata</taxon>
        <taxon>Carangaria</taxon>
        <taxon>Pleuronectiformes</taxon>
        <taxon>Pleuronectoidei</taxon>
        <taxon>Scophthalmidae</taxon>
        <taxon>Scophthalmus</taxon>
    </lineage>
</organism>
<evidence type="ECO:0008006" key="4">
    <source>
        <dbReference type="Google" id="ProtNLM"/>
    </source>
</evidence>
<name>A0A6A4TH93_SCOMX</name>
<dbReference type="EMBL" id="VEVO01000003">
    <property type="protein sequence ID" value="KAF0044199.1"/>
    <property type="molecule type" value="Genomic_DNA"/>
</dbReference>